<dbReference type="RefSeq" id="WP_046325843.1">
    <property type="nucleotide sequence ID" value="NZ_JBHTMT010000007.1"/>
</dbReference>
<organism evidence="1 2">
    <name type="scientific">Lactobacillus melliventris</name>
    <dbReference type="NCBI Taxonomy" id="1218507"/>
    <lineage>
        <taxon>Bacteria</taxon>
        <taxon>Bacillati</taxon>
        <taxon>Bacillota</taxon>
        <taxon>Bacilli</taxon>
        <taxon>Lactobacillales</taxon>
        <taxon>Lactobacillaceae</taxon>
        <taxon>Lactobacillus</taxon>
    </lineage>
</organism>
<gene>
    <name evidence="1" type="ORF">JF74_19270</name>
</gene>
<accession>A0A0F4LAY9</accession>
<sequence length="166" mass="20030">MERKEKSKIYGSIEEQMKFLKLIKGKHLNLFFEIRNSISTEIKVGRFIRSLINDYLYDINYDKNAELEINQYIDEIFWFKLYHAEAERLKIEINLADNFVKNAFILYKENESDFDDIAIFDISLISLDYYNSVGLNFFFSKYYTKRLNFLSKKELELLNSFKRSQT</sequence>
<geneLocation type="plasmid" evidence="1">
    <name>pHma8p1</name>
</geneLocation>
<dbReference type="AlphaFoldDB" id="A0A0F4LAY9"/>
<keyword evidence="1" id="KW-0614">Plasmid</keyword>
<protein>
    <submittedName>
        <fullName evidence="1">Uncharacterized protein</fullName>
    </submittedName>
</protein>
<dbReference type="EMBL" id="JXLI01000019">
    <property type="protein sequence ID" value="KJY54746.1"/>
    <property type="molecule type" value="Genomic_DNA"/>
</dbReference>
<proteinExistence type="predicted"/>
<evidence type="ECO:0000313" key="1">
    <source>
        <dbReference type="EMBL" id="KJY54746.1"/>
    </source>
</evidence>
<dbReference type="HOGENOM" id="CLU_1600611_0_0_9"/>
<name>A0A0F4LAY9_9LACO</name>
<dbReference type="PATRIC" id="fig|1218507.3.peg.74"/>
<dbReference type="Proteomes" id="UP000033531">
    <property type="component" value="Unassembled WGS sequence"/>
</dbReference>
<reference evidence="1 2" key="1">
    <citation type="submission" date="2015-01" db="EMBL/GenBank/DDBJ databases">
        <title>Comparative genomics of the lactic acid bacteria isolated from the honey bee gut.</title>
        <authorList>
            <person name="Ellegaard K.M."/>
            <person name="Tamarit D."/>
            <person name="Javelind E."/>
            <person name="Olofsson T."/>
            <person name="Andersson S.G."/>
            <person name="Vasquez A."/>
        </authorList>
    </citation>
    <scope>NUCLEOTIDE SEQUENCE [LARGE SCALE GENOMIC DNA]</scope>
    <source>
        <strain evidence="1 2">Hma8</strain>
        <plasmid evidence="1">pHma8p1</plasmid>
    </source>
</reference>
<dbReference type="OrthoDB" id="9880627at2"/>
<comment type="caution">
    <text evidence="1">The sequence shown here is derived from an EMBL/GenBank/DDBJ whole genome shotgun (WGS) entry which is preliminary data.</text>
</comment>
<evidence type="ECO:0000313" key="2">
    <source>
        <dbReference type="Proteomes" id="UP000033531"/>
    </source>
</evidence>